<comment type="caution">
    <text evidence="2">The sequence shown here is derived from an EMBL/GenBank/DDBJ whole genome shotgun (WGS) entry which is preliminary data.</text>
</comment>
<evidence type="ECO:0000313" key="3">
    <source>
        <dbReference type="Proteomes" id="UP000824120"/>
    </source>
</evidence>
<evidence type="ECO:0000313" key="2">
    <source>
        <dbReference type="EMBL" id="KAG5632834.1"/>
    </source>
</evidence>
<organism evidence="2 3">
    <name type="scientific">Solanum commersonii</name>
    <name type="common">Commerson's wild potato</name>
    <name type="synonym">Commerson's nightshade</name>
    <dbReference type="NCBI Taxonomy" id="4109"/>
    <lineage>
        <taxon>Eukaryota</taxon>
        <taxon>Viridiplantae</taxon>
        <taxon>Streptophyta</taxon>
        <taxon>Embryophyta</taxon>
        <taxon>Tracheophyta</taxon>
        <taxon>Spermatophyta</taxon>
        <taxon>Magnoliopsida</taxon>
        <taxon>eudicotyledons</taxon>
        <taxon>Gunneridae</taxon>
        <taxon>Pentapetalae</taxon>
        <taxon>asterids</taxon>
        <taxon>lamiids</taxon>
        <taxon>Solanales</taxon>
        <taxon>Solanaceae</taxon>
        <taxon>Solanoideae</taxon>
        <taxon>Solaneae</taxon>
        <taxon>Solanum</taxon>
    </lineage>
</organism>
<protein>
    <submittedName>
        <fullName evidence="2">Uncharacterized protein</fullName>
    </submittedName>
</protein>
<dbReference type="OrthoDB" id="1325365at2759"/>
<name>A0A9J6B8B6_SOLCO</name>
<accession>A0A9J6B8B6</accession>
<sequence>MSSNQGLAGHQHKHKSKGNWIRVDPNSVTPPRMLLPSPSEEFYGPHRFPRHPCAVLYNPQQAMVLQVLCVVGREPISPLHIQDQNLFASRPSQLVENTNTD</sequence>
<dbReference type="Proteomes" id="UP000824120">
    <property type="component" value="Chromosome 1"/>
</dbReference>
<gene>
    <name evidence="2" type="ORF">H5410_004551</name>
</gene>
<dbReference type="AlphaFoldDB" id="A0A9J6B8B6"/>
<feature type="region of interest" description="Disordered" evidence="1">
    <location>
        <begin position="1"/>
        <end position="33"/>
    </location>
</feature>
<keyword evidence="3" id="KW-1185">Reference proteome</keyword>
<reference evidence="2 3" key="1">
    <citation type="submission" date="2020-09" db="EMBL/GenBank/DDBJ databases">
        <title>De no assembly of potato wild relative species, Solanum commersonii.</title>
        <authorList>
            <person name="Cho K."/>
        </authorList>
    </citation>
    <scope>NUCLEOTIDE SEQUENCE [LARGE SCALE GENOMIC DNA]</scope>
    <source>
        <strain evidence="2">LZ3.2</strain>
        <tissue evidence="2">Leaf</tissue>
    </source>
</reference>
<proteinExistence type="predicted"/>
<evidence type="ECO:0000256" key="1">
    <source>
        <dbReference type="SAM" id="MobiDB-lite"/>
    </source>
</evidence>
<dbReference type="EMBL" id="JACXVP010000001">
    <property type="protein sequence ID" value="KAG5632834.1"/>
    <property type="molecule type" value="Genomic_DNA"/>
</dbReference>